<dbReference type="PANTHER" id="PTHR46546">
    <property type="entry name" value="SHEWANELLA-LIKE PROTEIN PHOSPHATASE 1"/>
    <property type="match status" value="1"/>
</dbReference>
<protein>
    <submittedName>
        <fullName evidence="3">Metallo-dependent phosphatase</fullName>
    </submittedName>
</protein>
<evidence type="ECO:0000313" key="3">
    <source>
        <dbReference type="EMBL" id="TEB34550.1"/>
    </source>
</evidence>
<accession>A0A4Y7TK64</accession>
<dbReference type="PANTHER" id="PTHR46546:SF4">
    <property type="entry name" value="SHEWANELLA-LIKE PROTEIN PHOSPHATASE 1"/>
    <property type="match status" value="1"/>
</dbReference>
<evidence type="ECO:0000259" key="2">
    <source>
        <dbReference type="Pfam" id="PF00149"/>
    </source>
</evidence>
<dbReference type="InterPro" id="IPR004843">
    <property type="entry name" value="Calcineurin-like_PHP"/>
</dbReference>
<keyword evidence="4" id="KW-1185">Reference proteome</keyword>
<dbReference type="Gene3D" id="3.60.21.10">
    <property type="match status" value="1"/>
</dbReference>
<dbReference type="OrthoDB" id="5976022at2759"/>
<name>A0A4Y7TK64_COPMI</name>
<feature type="region of interest" description="Disordered" evidence="1">
    <location>
        <begin position="308"/>
        <end position="334"/>
    </location>
</feature>
<dbReference type="AlphaFoldDB" id="A0A4Y7TK64"/>
<proteinExistence type="predicted"/>
<dbReference type="EMBL" id="QPFP01000009">
    <property type="protein sequence ID" value="TEB34550.1"/>
    <property type="molecule type" value="Genomic_DNA"/>
</dbReference>
<dbReference type="InterPro" id="IPR029052">
    <property type="entry name" value="Metallo-depent_PP-like"/>
</dbReference>
<dbReference type="STRING" id="71717.A0A4Y7TK64"/>
<dbReference type="Pfam" id="PF00149">
    <property type="entry name" value="Metallophos"/>
    <property type="match status" value="1"/>
</dbReference>
<organism evidence="3 4">
    <name type="scientific">Coprinellus micaceus</name>
    <name type="common">Glistening ink-cap mushroom</name>
    <name type="synonym">Coprinus micaceus</name>
    <dbReference type="NCBI Taxonomy" id="71717"/>
    <lineage>
        <taxon>Eukaryota</taxon>
        <taxon>Fungi</taxon>
        <taxon>Dikarya</taxon>
        <taxon>Basidiomycota</taxon>
        <taxon>Agaricomycotina</taxon>
        <taxon>Agaricomycetes</taxon>
        <taxon>Agaricomycetidae</taxon>
        <taxon>Agaricales</taxon>
        <taxon>Agaricineae</taxon>
        <taxon>Psathyrellaceae</taxon>
        <taxon>Coprinellus</taxon>
    </lineage>
</organism>
<dbReference type="SUPFAM" id="SSF56300">
    <property type="entry name" value="Metallo-dependent phosphatases"/>
    <property type="match status" value="1"/>
</dbReference>
<evidence type="ECO:0000313" key="4">
    <source>
        <dbReference type="Proteomes" id="UP000298030"/>
    </source>
</evidence>
<feature type="domain" description="Calcineurin-like phosphoesterase" evidence="2">
    <location>
        <begin position="91"/>
        <end position="189"/>
    </location>
</feature>
<gene>
    <name evidence="3" type="ORF">FA13DRAFT_1729169</name>
</gene>
<comment type="caution">
    <text evidence="3">The sequence shown here is derived from an EMBL/GenBank/DDBJ whole genome shotgun (WGS) entry which is preliminary data.</text>
</comment>
<feature type="compositionally biased region" description="Pro residues" evidence="1">
    <location>
        <begin position="315"/>
        <end position="326"/>
    </location>
</feature>
<reference evidence="3 4" key="1">
    <citation type="journal article" date="2019" name="Nat. Ecol. Evol.">
        <title>Megaphylogeny resolves global patterns of mushroom evolution.</title>
        <authorList>
            <person name="Varga T."/>
            <person name="Krizsan K."/>
            <person name="Foldi C."/>
            <person name="Dima B."/>
            <person name="Sanchez-Garcia M."/>
            <person name="Sanchez-Ramirez S."/>
            <person name="Szollosi G.J."/>
            <person name="Szarkandi J.G."/>
            <person name="Papp V."/>
            <person name="Albert L."/>
            <person name="Andreopoulos W."/>
            <person name="Angelini C."/>
            <person name="Antonin V."/>
            <person name="Barry K.W."/>
            <person name="Bougher N.L."/>
            <person name="Buchanan P."/>
            <person name="Buyck B."/>
            <person name="Bense V."/>
            <person name="Catcheside P."/>
            <person name="Chovatia M."/>
            <person name="Cooper J."/>
            <person name="Damon W."/>
            <person name="Desjardin D."/>
            <person name="Finy P."/>
            <person name="Geml J."/>
            <person name="Haridas S."/>
            <person name="Hughes K."/>
            <person name="Justo A."/>
            <person name="Karasinski D."/>
            <person name="Kautmanova I."/>
            <person name="Kiss B."/>
            <person name="Kocsube S."/>
            <person name="Kotiranta H."/>
            <person name="LaButti K.M."/>
            <person name="Lechner B.E."/>
            <person name="Liimatainen K."/>
            <person name="Lipzen A."/>
            <person name="Lukacs Z."/>
            <person name="Mihaltcheva S."/>
            <person name="Morgado L.N."/>
            <person name="Niskanen T."/>
            <person name="Noordeloos M.E."/>
            <person name="Ohm R.A."/>
            <person name="Ortiz-Santana B."/>
            <person name="Ovrebo C."/>
            <person name="Racz N."/>
            <person name="Riley R."/>
            <person name="Savchenko A."/>
            <person name="Shiryaev A."/>
            <person name="Soop K."/>
            <person name="Spirin V."/>
            <person name="Szebenyi C."/>
            <person name="Tomsovsky M."/>
            <person name="Tulloss R.E."/>
            <person name="Uehling J."/>
            <person name="Grigoriev I.V."/>
            <person name="Vagvolgyi C."/>
            <person name="Papp T."/>
            <person name="Martin F.M."/>
            <person name="Miettinen O."/>
            <person name="Hibbett D.S."/>
            <person name="Nagy L.G."/>
        </authorList>
    </citation>
    <scope>NUCLEOTIDE SEQUENCE [LARGE SCALE GENOMIC DNA]</scope>
    <source>
        <strain evidence="3 4">FP101781</strain>
    </source>
</reference>
<sequence>MGVGRILILLALVGAVAFTYCTHSLRLQLAIPKSDLYNWASQVARYAVSFGGQPNRFVNLNVAKQPDSDNKATFHELVQSYKGVRTPFTRHIVAVGDLHGDLLNARRVLRFSDVIDDYDNWSGNVDFFVQTGDIIDRGDDTIALFKWMDKLRSQAIAAGDTVLSHLGNHEWMNMIGDWRYVYPSELKTFGSVAARQRVLSTGSIGRSWAANYSTASRLPLHPSLGPPNTPYPQRHVRHLHYEKEIDEFGFGGEFDVWMFNNHRHPESKDPLSHAALSFVHGGLSPTYSNLSPFPTKINELSTSLMAKLQRREQPPPHPPNPYPGLPPNTTNEENELYGSDGPLWYRGWAQDDEDTACKKVDGVLAKTGTRRMIMGHTPDFTNIVARCDGKIIIIDTGISHAYGGVLSALSIHYTLHPVGNDAEQRWVERETISALYPDKRTQIVDEEREIVGDFRADIVL</sequence>
<dbReference type="GO" id="GO:0016787">
    <property type="term" value="F:hydrolase activity"/>
    <property type="evidence" value="ECO:0007669"/>
    <property type="project" value="InterPro"/>
</dbReference>
<dbReference type="Proteomes" id="UP000298030">
    <property type="component" value="Unassembled WGS sequence"/>
</dbReference>
<evidence type="ECO:0000256" key="1">
    <source>
        <dbReference type="SAM" id="MobiDB-lite"/>
    </source>
</evidence>